<feature type="region of interest" description="Disordered" evidence="3">
    <location>
        <begin position="212"/>
        <end position="438"/>
    </location>
</feature>
<proteinExistence type="inferred from homology"/>
<accession>A0A226DDQ4</accession>
<gene>
    <name evidence="5" type="ORF">Fcan01_22385</name>
</gene>
<feature type="region of interest" description="Disordered" evidence="3">
    <location>
        <begin position="21"/>
        <end position="70"/>
    </location>
</feature>
<evidence type="ECO:0000313" key="5">
    <source>
        <dbReference type="EMBL" id="OXA42964.1"/>
    </source>
</evidence>
<feature type="compositionally biased region" description="Basic residues" evidence="3">
    <location>
        <begin position="254"/>
        <end position="263"/>
    </location>
</feature>
<dbReference type="InterPro" id="IPR043504">
    <property type="entry name" value="Peptidase_S1_PA_chymotrypsin"/>
</dbReference>
<comment type="caution">
    <text evidence="5">The sequence shown here is derived from an EMBL/GenBank/DDBJ whole genome shotgun (WGS) entry which is preliminary data.</text>
</comment>
<dbReference type="InterPro" id="IPR051487">
    <property type="entry name" value="Ser/Thr_Proteases_Immune/Dev"/>
</dbReference>
<dbReference type="PROSITE" id="PS50240">
    <property type="entry name" value="TRYPSIN_DOM"/>
    <property type="match status" value="1"/>
</dbReference>
<keyword evidence="6" id="KW-1185">Reference proteome</keyword>
<reference evidence="5 6" key="1">
    <citation type="submission" date="2015-12" db="EMBL/GenBank/DDBJ databases">
        <title>The genome of Folsomia candida.</title>
        <authorList>
            <person name="Faddeeva A."/>
            <person name="Derks M.F."/>
            <person name="Anvar Y."/>
            <person name="Smit S."/>
            <person name="Van Straalen N."/>
            <person name="Roelofs D."/>
        </authorList>
    </citation>
    <scope>NUCLEOTIDE SEQUENCE [LARGE SCALE GENOMIC DNA]</scope>
    <source>
        <strain evidence="5 6">VU population</strain>
        <tissue evidence="5">Whole body</tissue>
    </source>
</reference>
<evidence type="ECO:0000256" key="1">
    <source>
        <dbReference type="ARBA" id="ARBA00023157"/>
    </source>
</evidence>
<dbReference type="InterPro" id="IPR009003">
    <property type="entry name" value="Peptidase_S1_PA"/>
</dbReference>
<feature type="non-terminal residue" evidence="5">
    <location>
        <position position="1"/>
    </location>
</feature>
<dbReference type="InterPro" id="IPR001254">
    <property type="entry name" value="Trypsin_dom"/>
</dbReference>
<feature type="compositionally biased region" description="Low complexity" evidence="3">
    <location>
        <begin position="392"/>
        <end position="401"/>
    </location>
</feature>
<keyword evidence="5" id="KW-0378">Hydrolase</keyword>
<evidence type="ECO:0000256" key="3">
    <source>
        <dbReference type="SAM" id="MobiDB-lite"/>
    </source>
</evidence>
<dbReference type="GO" id="GO:0004252">
    <property type="term" value="F:serine-type endopeptidase activity"/>
    <property type="evidence" value="ECO:0007669"/>
    <property type="project" value="InterPro"/>
</dbReference>
<dbReference type="Proteomes" id="UP000198287">
    <property type="component" value="Unassembled WGS sequence"/>
</dbReference>
<dbReference type="OrthoDB" id="6147874at2759"/>
<comment type="similarity">
    <text evidence="2">Belongs to the peptidase S1 family. CLIP subfamily.</text>
</comment>
<dbReference type="Gene3D" id="2.40.10.10">
    <property type="entry name" value="Trypsin-like serine proteases"/>
    <property type="match status" value="1"/>
</dbReference>
<dbReference type="AlphaFoldDB" id="A0A226DDQ4"/>
<feature type="compositionally biased region" description="Polar residues" evidence="3">
    <location>
        <begin position="23"/>
        <end position="41"/>
    </location>
</feature>
<organism evidence="5 6">
    <name type="scientific">Folsomia candida</name>
    <name type="common">Springtail</name>
    <dbReference type="NCBI Taxonomy" id="158441"/>
    <lineage>
        <taxon>Eukaryota</taxon>
        <taxon>Metazoa</taxon>
        <taxon>Ecdysozoa</taxon>
        <taxon>Arthropoda</taxon>
        <taxon>Hexapoda</taxon>
        <taxon>Collembola</taxon>
        <taxon>Entomobryomorpha</taxon>
        <taxon>Isotomoidea</taxon>
        <taxon>Isotomidae</taxon>
        <taxon>Proisotominae</taxon>
        <taxon>Folsomia</taxon>
    </lineage>
</organism>
<evidence type="ECO:0000256" key="2">
    <source>
        <dbReference type="ARBA" id="ARBA00024195"/>
    </source>
</evidence>
<evidence type="ECO:0000259" key="4">
    <source>
        <dbReference type="PROSITE" id="PS50240"/>
    </source>
</evidence>
<dbReference type="SUPFAM" id="SSF50494">
    <property type="entry name" value="Trypsin-like serine proteases"/>
    <property type="match status" value="1"/>
</dbReference>
<sequence>DPPPRLPGPSIFDYRNEVMMTLRPQQQQHSVSTTFDLTAGNSKVKRGHEQDDSSSSSSSSSDSNLSPQHHPQQYFELAGDQLLVFEPSPMEASPGDWSAENNFGDDDGGVAAAECVSANEKDGQCAPFHLCYPVVFNAVTGELRNHGLARMLYQASGPCAKNESWSLQTVSVQVQPGVVSHVPLEIPSDFYNHTVCCPGYFYFENTIPHHYSPPKGGKSSPPLKPSHPDPMLPPTLRHEGRSFPSPQDPFYIGRHPHRHRHNHPLPIQQMSLPPPHQILLHPHEMFDSDLSPPPGDEEENVENDGQRSQPDYYFDEFSNDFDSSYYTTHQTPTTTSTTTSTTTPSTTSSTTLRPLKRRKTTPQPANSTLGDGGGAESKRVKVVSGRKNSTVSASSAATKGGTTEGGKGGTTSTKKRTNKISSSKAQGGIGNHKVKSEPLPPVVIEPPHLSAWNCPGRTMTMPRGHWPWMVALLNEGSHFCSGSLIDHRHILTSASCVASIQGTDIGKMRVILGDRVLYSSIDGPHLWRKIVRITRHIQYNSESMPINLPSSSNKGHTDKAIVSGWSGADLGKRFFSPRPAVDSVVEFMDREDCHKRFEGFKSEKSLPDDIICRSRSPADDEDGQLLARDWHLESWPRLWNISRNIYRYSEIY</sequence>
<keyword evidence="5" id="KW-0645">Protease</keyword>
<feature type="compositionally biased region" description="Low complexity" evidence="3">
    <location>
        <begin position="53"/>
        <end position="63"/>
    </location>
</feature>
<dbReference type="GO" id="GO:0006508">
    <property type="term" value="P:proteolysis"/>
    <property type="evidence" value="ECO:0007669"/>
    <property type="project" value="UniProtKB-KW"/>
</dbReference>
<name>A0A226DDQ4_FOLCA</name>
<dbReference type="PANTHER" id="PTHR24256">
    <property type="entry name" value="TRYPTASE-RELATED"/>
    <property type="match status" value="1"/>
</dbReference>
<dbReference type="Pfam" id="PF00089">
    <property type="entry name" value="Trypsin"/>
    <property type="match status" value="1"/>
</dbReference>
<feature type="compositionally biased region" description="Pro residues" evidence="3">
    <location>
        <begin position="222"/>
        <end position="233"/>
    </location>
</feature>
<feature type="domain" description="Peptidase S1" evidence="4">
    <location>
        <begin position="453"/>
        <end position="652"/>
    </location>
</feature>
<protein>
    <submittedName>
        <fullName evidence="5">Brain-specific serine protease 4</fullName>
    </submittedName>
</protein>
<evidence type="ECO:0000313" key="6">
    <source>
        <dbReference type="Proteomes" id="UP000198287"/>
    </source>
</evidence>
<dbReference type="EMBL" id="LNIX01000024">
    <property type="protein sequence ID" value="OXA42964.1"/>
    <property type="molecule type" value="Genomic_DNA"/>
</dbReference>
<dbReference type="STRING" id="158441.A0A226DDQ4"/>
<feature type="compositionally biased region" description="Low complexity" evidence="3">
    <location>
        <begin position="323"/>
        <end position="353"/>
    </location>
</feature>
<keyword evidence="1" id="KW-1015">Disulfide bond</keyword>